<protein>
    <submittedName>
        <fullName evidence="2">Uncharacterized protein</fullName>
    </submittedName>
</protein>
<feature type="region of interest" description="Disordered" evidence="1">
    <location>
        <begin position="1"/>
        <end position="28"/>
    </location>
</feature>
<evidence type="ECO:0000313" key="3">
    <source>
        <dbReference type="Proteomes" id="UP001596481"/>
    </source>
</evidence>
<sequence>MSQPLVSDVATERSGATPTATGTTGETFEITTETDQMGPVDAWFDERSISQEEAQLLLDAASTVATLVFLYLALVKE</sequence>
<accession>A0ABD5ZHZ3</accession>
<dbReference type="Proteomes" id="UP001596481">
    <property type="component" value="Unassembled WGS sequence"/>
</dbReference>
<feature type="compositionally biased region" description="Low complexity" evidence="1">
    <location>
        <begin position="15"/>
        <end position="28"/>
    </location>
</feature>
<name>A0ABD5ZHZ3_9EURY</name>
<dbReference type="AlphaFoldDB" id="A0ABD5ZHZ3"/>
<evidence type="ECO:0000313" key="2">
    <source>
        <dbReference type="EMBL" id="MFC7204724.1"/>
    </source>
</evidence>
<dbReference type="EMBL" id="JBHTAA010000005">
    <property type="protein sequence ID" value="MFC7204724.1"/>
    <property type="molecule type" value="Genomic_DNA"/>
</dbReference>
<proteinExistence type="predicted"/>
<evidence type="ECO:0000256" key="1">
    <source>
        <dbReference type="SAM" id="MobiDB-lite"/>
    </source>
</evidence>
<keyword evidence="3" id="KW-1185">Reference proteome</keyword>
<comment type="caution">
    <text evidence="2">The sequence shown here is derived from an EMBL/GenBank/DDBJ whole genome shotgun (WGS) entry which is preliminary data.</text>
</comment>
<reference evidence="2 3" key="1">
    <citation type="journal article" date="2019" name="Int. J. Syst. Evol. Microbiol.">
        <title>The Global Catalogue of Microorganisms (GCM) 10K type strain sequencing project: providing services to taxonomists for standard genome sequencing and annotation.</title>
        <authorList>
            <consortium name="The Broad Institute Genomics Platform"/>
            <consortium name="The Broad Institute Genome Sequencing Center for Infectious Disease"/>
            <person name="Wu L."/>
            <person name="Ma J."/>
        </authorList>
    </citation>
    <scope>NUCLEOTIDE SEQUENCE [LARGE SCALE GENOMIC DNA]</scope>
    <source>
        <strain evidence="2 3">DSM 29988</strain>
    </source>
</reference>
<dbReference type="RefSeq" id="WP_390224656.1">
    <property type="nucleotide sequence ID" value="NZ_JBHTAA010000005.1"/>
</dbReference>
<organism evidence="2 3">
    <name type="scientific">Haloferax namakaokahaiae</name>
    <dbReference type="NCBI Taxonomy" id="1748331"/>
    <lineage>
        <taxon>Archaea</taxon>
        <taxon>Methanobacteriati</taxon>
        <taxon>Methanobacteriota</taxon>
        <taxon>Stenosarchaea group</taxon>
        <taxon>Halobacteria</taxon>
        <taxon>Halobacteriales</taxon>
        <taxon>Haloferacaceae</taxon>
        <taxon>Haloferax</taxon>
    </lineage>
</organism>
<gene>
    <name evidence="2" type="ORF">ACFQJC_14485</name>
</gene>